<proteinExistence type="inferred from homology"/>
<evidence type="ECO:0000256" key="1">
    <source>
        <dbReference type="ARBA" id="ARBA00008853"/>
    </source>
</evidence>
<keyword evidence="3" id="KW-0862">Zinc</keyword>
<evidence type="ECO:0000256" key="2">
    <source>
        <dbReference type="PIRSR" id="PIRSR605511-1"/>
    </source>
</evidence>
<comment type="similarity">
    <text evidence="1">Belongs to the SMP-30/CGR1 family.</text>
</comment>
<dbReference type="InterPro" id="IPR005511">
    <property type="entry name" value="SMP-30"/>
</dbReference>
<evidence type="ECO:0000313" key="6">
    <source>
        <dbReference type="Proteomes" id="UP000318055"/>
    </source>
</evidence>
<dbReference type="AlphaFoldDB" id="A0A518RHP0"/>
<feature type="binding site" evidence="3">
    <location>
        <position position="197"/>
    </location>
    <ligand>
        <name>a divalent metal cation</name>
        <dbReference type="ChEBI" id="CHEBI:60240"/>
    </ligand>
</feature>
<dbReference type="InterPro" id="IPR013658">
    <property type="entry name" value="SGL"/>
</dbReference>
<organism evidence="5 6">
    <name type="scientific">Sphingomonas suaedae</name>
    <dbReference type="NCBI Taxonomy" id="2599297"/>
    <lineage>
        <taxon>Bacteria</taxon>
        <taxon>Pseudomonadati</taxon>
        <taxon>Pseudomonadota</taxon>
        <taxon>Alphaproteobacteria</taxon>
        <taxon>Sphingomonadales</taxon>
        <taxon>Sphingomonadaceae</taxon>
        <taxon>Sphingomonas</taxon>
    </lineage>
</organism>
<dbReference type="GO" id="GO:0004341">
    <property type="term" value="F:gluconolactonase activity"/>
    <property type="evidence" value="ECO:0007669"/>
    <property type="project" value="TreeGrafter"/>
</dbReference>
<keyword evidence="3" id="KW-0479">Metal-binding</keyword>
<dbReference type="KEGG" id="ssua:FPZ54_13715"/>
<evidence type="ECO:0000313" key="5">
    <source>
        <dbReference type="EMBL" id="QDX26955.1"/>
    </source>
</evidence>
<evidence type="ECO:0000256" key="3">
    <source>
        <dbReference type="PIRSR" id="PIRSR605511-2"/>
    </source>
</evidence>
<feature type="active site" description="Proton donor/acceptor" evidence="2">
    <location>
        <position position="197"/>
    </location>
</feature>
<accession>A0A518RHP0</accession>
<dbReference type="GO" id="GO:0019853">
    <property type="term" value="P:L-ascorbic acid biosynthetic process"/>
    <property type="evidence" value="ECO:0007669"/>
    <property type="project" value="TreeGrafter"/>
</dbReference>
<dbReference type="Pfam" id="PF08450">
    <property type="entry name" value="SGL"/>
    <property type="match status" value="1"/>
</dbReference>
<dbReference type="OrthoDB" id="2633250at2"/>
<evidence type="ECO:0000259" key="4">
    <source>
        <dbReference type="Pfam" id="PF08450"/>
    </source>
</evidence>
<dbReference type="EMBL" id="CP042239">
    <property type="protein sequence ID" value="QDX26955.1"/>
    <property type="molecule type" value="Genomic_DNA"/>
</dbReference>
<sequence>MADVAIIDRDRADRLGEGPLWSAREDALYWVDILDHRINRLSLTDNSVESFQQLDYAAWIIEREAGGFVAGVGLDIVRLDLPSNAHTVIGSVDRGIAGNRLNDAKADAQGRIWAGTMPASCDRPSGAFHRIDPDGRIAAVDAPYTIANGPAIDPTGRWLLHTDTALGTIFRFDINDDGSLSERRPFIVFEPEWGNPDGMTFDAEGGLWVACWGAGCVTRFTPEGRRERSIALPASQITSCTFAGPDLDRMFVTSAADGVDEEHGGALFEVDPGCRGRAPMMYRG</sequence>
<dbReference type="Proteomes" id="UP000318055">
    <property type="component" value="Chromosome"/>
</dbReference>
<dbReference type="InterPro" id="IPR011042">
    <property type="entry name" value="6-blade_b-propeller_TolB-like"/>
</dbReference>
<keyword evidence="6" id="KW-1185">Reference proteome</keyword>
<feature type="binding site" evidence="3">
    <location>
        <position position="102"/>
    </location>
    <ligand>
        <name>substrate</name>
    </ligand>
</feature>
<feature type="binding site" evidence="3">
    <location>
        <position position="17"/>
    </location>
    <ligand>
        <name>a divalent metal cation</name>
        <dbReference type="ChEBI" id="CHEBI:60240"/>
    </ligand>
</feature>
<feature type="binding site" evidence="3">
    <location>
        <position position="148"/>
    </location>
    <ligand>
        <name>a divalent metal cation</name>
        <dbReference type="ChEBI" id="CHEBI:60240"/>
    </ligand>
</feature>
<gene>
    <name evidence="5" type="ORF">FPZ54_13715</name>
</gene>
<dbReference type="GO" id="GO:0005509">
    <property type="term" value="F:calcium ion binding"/>
    <property type="evidence" value="ECO:0007669"/>
    <property type="project" value="TreeGrafter"/>
</dbReference>
<reference evidence="5 6" key="1">
    <citation type="submission" date="2019-07" db="EMBL/GenBank/DDBJ databases">
        <title>Sphingomonas alkalisoli sp. nov., isolated from rhizosphere soil of Suaedae salsa.</title>
        <authorList>
            <person name="Zhang H."/>
            <person name="Xu L."/>
            <person name="Zhang J.-X."/>
            <person name="Sun J.-Q."/>
        </authorList>
    </citation>
    <scope>NUCLEOTIDE SEQUENCE [LARGE SCALE GENOMIC DNA]</scope>
    <source>
        <strain evidence="5 6">XS-10</strain>
    </source>
</reference>
<name>A0A518RHP0_9SPHN</name>
<dbReference type="PRINTS" id="PR01790">
    <property type="entry name" value="SMP30FAMILY"/>
</dbReference>
<dbReference type="SUPFAM" id="SSF63829">
    <property type="entry name" value="Calcium-dependent phosphotriesterase"/>
    <property type="match status" value="1"/>
</dbReference>
<dbReference type="Gene3D" id="2.120.10.30">
    <property type="entry name" value="TolB, C-terminal domain"/>
    <property type="match status" value="1"/>
</dbReference>
<feature type="domain" description="SMP-30/Gluconolactonase/LRE-like region" evidence="4">
    <location>
        <begin position="15"/>
        <end position="255"/>
    </location>
</feature>
<comment type="cofactor">
    <cofactor evidence="3">
        <name>Zn(2+)</name>
        <dbReference type="ChEBI" id="CHEBI:29105"/>
    </cofactor>
    <text evidence="3">Binds 1 divalent metal cation per subunit.</text>
</comment>
<dbReference type="RefSeq" id="WP_145848073.1">
    <property type="nucleotide sequence ID" value="NZ_CP042239.1"/>
</dbReference>
<dbReference type="PANTHER" id="PTHR10907">
    <property type="entry name" value="REGUCALCIN"/>
    <property type="match status" value="1"/>
</dbReference>
<feature type="binding site" evidence="3">
    <location>
        <position position="100"/>
    </location>
    <ligand>
        <name>substrate</name>
    </ligand>
</feature>
<protein>
    <submittedName>
        <fullName evidence="5">SMP-30/gluconolactonase/LRE family protein</fullName>
    </submittedName>
</protein>
<dbReference type="PANTHER" id="PTHR10907:SF47">
    <property type="entry name" value="REGUCALCIN"/>
    <property type="match status" value="1"/>
</dbReference>